<feature type="domain" description="Rho-GAP" evidence="3">
    <location>
        <begin position="117"/>
        <end position="311"/>
    </location>
</feature>
<dbReference type="Pfam" id="PF00620">
    <property type="entry name" value="RhoGAP"/>
    <property type="match status" value="1"/>
</dbReference>
<feature type="compositionally biased region" description="Polar residues" evidence="2">
    <location>
        <begin position="43"/>
        <end position="69"/>
    </location>
</feature>
<protein>
    <recommendedName>
        <fullName evidence="3">Rho-GAP domain-containing protein</fullName>
    </recommendedName>
</protein>
<reference evidence="5" key="1">
    <citation type="journal article" date="2011" name="Genome Biol.">
        <title>Comparative genomics of the social amoebae Dictyostelium discoideum and Dictyostelium purpureum.</title>
        <authorList>
            <consortium name="US DOE Joint Genome Institute (JGI-PGF)"/>
            <person name="Sucgang R."/>
            <person name="Kuo A."/>
            <person name="Tian X."/>
            <person name="Salerno W."/>
            <person name="Parikh A."/>
            <person name="Feasley C.L."/>
            <person name="Dalin E."/>
            <person name="Tu H."/>
            <person name="Huang E."/>
            <person name="Barry K."/>
            <person name="Lindquist E."/>
            <person name="Shapiro H."/>
            <person name="Bruce D."/>
            <person name="Schmutz J."/>
            <person name="Salamov A."/>
            <person name="Fey P."/>
            <person name="Gaudet P."/>
            <person name="Anjard C."/>
            <person name="Babu M.M."/>
            <person name="Basu S."/>
            <person name="Bushmanova Y."/>
            <person name="van der Wel H."/>
            <person name="Katoh-Kurasawa M."/>
            <person name="Dinh C."/>
            <person name="Coutinho P.M."/>
            <person name="Saito T."/>
            <person name="Elias M."/>
            <person name="Schaap P."/>
            <person name="Kay R.R."/>
            <person name="Henrissat B."/>
            <person name="Eichinger L."/>
            <person name="Rivero F."/>
            <person name="Putnam N.H."/>
            <person name="West C.M."/>
            <person name="Loomis W.F."/>
            <person name="Chisholm R.L."/>
            <person name="Shaulsky G."/>
            <person name="Strassmann J.E."/>
            <person name="Queller D.C."/>
            <person name="Kuspa A."/>
            <person name="Grigoriev I.V."/>
        </authorList>
    </citation>
    <scope>NUCLEOTIDE SEQUENCE [LARGE SCALE GENOMIC DNA]</scope>
    <source>
        <strain evidence="5">QSDP1</strain>
    </source>
</reference>
<dbReference type="PANTHER" id="PTHR45876">
    <property type="entry name" value="FI04035P"/>
    <property type="match status" value="1"/>
</dbReference>
<feature type="region of interest" description="Disordered" evidence="2">
    <location>
        <begin position="342"/>
        <end position="396"/>
    </location>
</feature>
<proteinExistence type="predicted"/>
<keyword evidence="5" id="KW-1185">Reference proteome</keyword>
<feature type="compositionally biased region" description="Low complexity" evidence="2">
    <location>
        <begin position="381"/>
        <end position="391"/>
    </location>
</feature>
<dbReference type="OMA" id="NIQSHCN"/>
<feature type="compositionally biased region" description="Low complexity" evidence="2">
    <location>
        <begin position="348"/>
        <end position="359"/>
    </location>
</feature>
<dbReference type="RefSeq" id="XP_003291399.1">
    <property type="nucleotide sequence ID" value="XM_003291351.1"/>
</dbReference>
<dbReference type="FunCoup" id="F0ZVF1">
    <property type="interactions" value="111"/>
</dbReference>
<dbReference type="eggNOG" id="KOG1450">
    <property type="taxonomic scope" value="Eukaryota"/>
</dbReference>
<evidence type="ECO:0000313" key="4">
    <source>
        <dbReference type="EMBL" id="EGC32076.1"/>
    </source>
</evidence>
<gene>
    <name evidence="4" type="ORF">DICPUDRAFT_82068</name>
</gene>
<feature type="compositionally biased region" description="Basic and acidic residues" evidence="2">
    <location>
        <begin position="360"/>
        <end position="370"/>
    </location>
</feature>
<dbReference type="GO" id="GO:0007165">
    <property type="term" value="P:signal transduction"/>
    <property type="evidence" value="ECO:0007669"/>
    <property type="project" value="InterPro"/>
</dbReference>
<dbReference type="Proteomes" id="UP000001064">
    <property type="component" value="Unassembled WGS sequence"/>
</dbReference>
<dbReference type="CDD" id="cd00159">
    <property type="entry name" value="RhoGAP"/>
    <property type="match status" value="1"/>
</dbReference>
<feature type="compositionally biased region" description="Acidic residues" evidence="2">
    <location>
        <begin position="371"/>
        <end position="380"/>
    </location>
</feature>
<dbReference type="OrthoDB" id="79452at2759"/>
<dbReference type="KEGG" id="dpp:DICPUDRAFT_82068"/>
<organism evidence="4 5">
    <name type="scientific">Dictyostelium purpureum</name>
    <name type="common">Slime mold</name>
    <dbReference type="NCBI Taxonomy" id="5786"/>
    <lineage>
        <taxon>Eukaryota</taxon>
        <taxon>Amoebozoa</taxon>
        <taxon>Evosea</taxon>
        <taxon>Eumycetozoa</taxon>
        <taxon>Dictyostelia</taxon>
        <taxon>Dictyosteliales</taxon>
        <taxon>Dictyosteliaceae</taxon>
        <taxon>Dictyostelium</taxon>
    </lineage>
</organism>
<dbReference type="InParanoid" id="F0ZVF1"/>
<evidence type="ECO:0000259" key="3">
    <source>
        <dbReference type="PROSITE" id="PS50238"/>
    </source>
</evidence>
<accession>F0ZVF1</accession>
<feature type="region of interest" description="Disordered" evidence="2">
    <location>
        <begin position="24"/>
        <end position="69"/>
    </location>
</feature>
<keyword evidence="1" id="KW-0343">GTPase activation</keyword>
<dbReference type="SUPFAM" id="SSF48350">
    <property type="entry name" value="GTPase activation domain, GAP"/>
    <property type="match status" value="1"/>
</dbReference>
<dbReference type="SMART" id="SM00324">
    <property type="entry name" value="RhoGAP"/>
    <property type="match status" value="1"/>
</dbReference>
<dbReference type="Gene3D" id="1.10.555.10">
    <property type="entry name" value="Rho GTPase activation protein"/>
    <property type="match status" value="1"/>
</dbReference>
<evidence type="ECO:0000256" key="2">
    <source>
        <dbReference type="SAM" id="MobiDB-lite"/>
    </source>
</evidence>
<dbReference type="GeneID" id="10507579"/>
<evidence type="ECO:0000313" key="5">
    <source>
        <dbReference type="Proteomes" id="UP000001064"/>
    </source>
</evidence>
<evidence type="ECO:0000256" key="1">
    <source>
        <dbReference type="ARBA" id="ARBA00022468"/>
    </source>
</evidence>
<dbReference type="InterPro" id="IPR008936">
    <property type="entry name" value="Rho_GTPase_activation_prot"/>
</dbReference>
<dbReference type="FunFam" id="1.10.555.10:FF:000150">
    <property type="match status" value="1"/>
</dbReference>
<dbReference type="GO" id="GO:0005737">
    <property type="term" value="C:cytoplasm"/>
    <property type="evidence" value="ECO:0000318"/>
    <property type="project" value="GO_Central"/>
</dbReference>
<dbReference type="AlphaFoldDB" id="F0ZVF1"/>
<name>F0ZVF1_DICPU</name>
<dbReference type="EMBL" id="GL871213">
    <property type="protein sequence ID" value="EGC32076.1"/>
    <property type="molecule type" value="Genomic_DNA"/>
</dbReference>
<sequence>MSVNKNKAISGPISGSFLHVGGSNVKPAPLQAPPPLLKVPPQINNNTNNDSPPKSPHLTKSVSNSNLGGTLHLNGSNNKTPPIIQPTHNILHHPSPKKSTKSTIISGKLKRFFKSRPSRDSLYEKHILSAPFGSGTLSFINIFKIITALKKSNALENEGLFRVNGNAESIRSLWLMLNNIHDPIPSTTSNPHDLAGLLKLYLRETKFPLVPLELCSPLPVTADEARDFMQNKLPSENLRVLSYLMEYLEQVSTKSSINKMNPIALGVCFAPNTIRSVNTNNSNPQFQIHMTNIQSHCNFITLLIENRGYIFNESVLDLPPPPPSDDCPEILESLIPESIEESNDLYPDSNQQQNQQNQNSHDHQQNHNDSNEDYQDDEDSNNNNNNDGENSPSQKISPLYDEFINLLTDDSLGPQQKSIIISRMTNLFYNDGENFKKFLKEMGIDGIVSLLEYILTLDDN</sequence>
<dbReference type="VEuPathDB" id="AmoebaDB:DICPUDRAFT_82068"/>
<dbReference type="PROSITE" id="PS50238">
    <property type="entry name" value="RHOGAP"/>
    <property type="match status" value="1"/>
</dbReference>
<dbReference type="GO" id="GO:0005096">
    <property type="term" value="F:GTPase activator activity"/>
    <property type="evidence" value="ECO:0000318"/>
    <property type="project" value="GO_Central"/>
</dbReference>
<dbReference type="InterPro" id="IPR000198">
    <property type="entry name" value="RhoGAP_dom"/>
</dbReference>
<dbReference type="PANTHER" id="PTHR45876:SF2">
    <property type="entry name" value="RHO GTPASE-ACTIVATING PROTEIN GACD"/>
    <property type="match status" value="1"/>
</dbReference>